<sequence length="774" mass="88383">MKRVGIVIICLILSFGTVFAQKIKITGKVVDGSMDKAPFEYANIVLQTSDSVFVAGVSTDVKGNFQLEKVQAGNYRLVISAIGYTDLIADLAGLTGSIDLGELVLSEAAEQLAEVTVTAANIINQADRKIVFPSQKQLEASTNGINLLQALMLPRIQVNPLTKSVGLAGGGTVQLCMNGVKVSTEDINALQPEDILRIEYLEDPGLRYGSAEAVLNYITRRHETGGSVSLDLMNSPHIVFHNDAVSARLNHKKSEFSINYRTSPRDFYDCWRSNEEVFHFEDGTSLNRYEKGKPGHLSELNHGGSFTYNYQEPDKYQLNAQLGYWGYSQPHTDYRSDLYNVEYPDHITDMQDYTDQATHRPFIDLYYQQELKNKQFLALNLVGTYIYTDSKRSYQERQDGNLLTDIFSGVTGNKYSVIGEGIYEKGFEKGRLSAGLKHTQAFSDNTYAGNLEYKTNMKQADTYLYTEFQGKWEKLNYTLGIGVTRSWLKQEGEEGYQTYTFRPRFSLQYAFTDHFYARLNGSLVNNPPALSELSAVEQMIDSMQIRRGNPALNPYNRFQTNLYMEYRKGKVSVGLSSLYQTNPKAIMESTFIENGMFVHTYRNQDGFQYFNSELNLRAGMLWNILQFSLSGGVNRFWSDGKDYRHTYTNWYYRAEMMAQYKHLMASFTIYNRRNGFWGETMSSGENLHMLSAMYKYKQIAVGVGMVNPFADNYKRINENWNKYVSSIKETYVNESSRAFFLTFAWNFQFGRKYQSEGKKIWNQDTDSGVMNTSK</sequence>
<dbReference type="InterPro" id="IPR008969">
    <property type="entry name" value="CarboxyPept-like_regulatory"/>
</dbReference>
<evidence type="ECO:0000256" key="2">
    <source>
        <dbReference type="ARBA" id="ARBA00023136"/>
    </source>
</evidence>
<proteinExistence type="predicted"/>
<dbReference type="Gene3D" id="2.40.170.20">
    <property type="entry name" value="TonB-dependent receptor, beta-barrel domain"/>
    <property type="match status" value="1"/>
</dbReference>
<dbReference type="Proteomes" id="UP000256321">
    <property type="component" value="Unassembled WGS sequence"/>
</dbReference>
<keyword evidence="5" id="KW-0675">Receptor</keyword>
<name>A0A3D8HH85_9BACT</name>
<organism evidence="5 6">
    <name type="scientific">Parabacteroides acidifaciens</name>
    <dbReference type="NCBI Taxonomy" id="2290935"/>
    <lineage>
        <taxon>Bacteria</taxon>
        <taxon>Pseudomonadati</taxon>
        <taxon>Bacteroidota</taxon>
        <taxon>Bacteroidia</taxon>
        <taxon>Bacteroidales</taxon>
        <taxon>Tannerellaceae</taxon>
        <taxon>Parabacteroides</taxon>
    </lineage>
</organism>
<evidence type="ECO:0000256" key="3">
    <source>
        <dbReference type="ARBA" id="ARBA00023237"/>
    </source>
</evidence>
<comment type="caution">
    <text evidence="5">The sequence shown here is derived from an EMBL/GenBank/DDBJ whole genome shotgun (WGS) entry which is preliminary data.</text>
</comment>
<evidence type="ECO:0000313" key="6">
    <source>
        <dbReference type="Proteomes" id="UP000256321"/>
    </source>
</evidence>
<dbReference type="InterPro" id="IPR036942">
    <property type="entry name" value="Beta-barrel_TonB_sf"/>
</dbReference>
<dbReference type="Proteomes" id="UP000629596">
    <property type="component" value="Unassembled WGS sequence"/>
</dbReference>
<dbReference type="SUPFAM" id="SSF56935">
    <property type="entry name" value="Porins"/>
    <property type="match status" value="1"/>
</dbReference>
<dbReference type="SUPFAM" id="SSF49464">
    <property type="entry name" value="Carboxypeptidase regulatory domain-like"/>
    <property type="match status" value="1"/>
</dbReference>
<dbReference type="Pfam" id="PF13620">
    <property type="entry name" value="CarboxypepD_reg"/>
    <property type="match status" value="1"/>
</dbReference>
<dbReference type="Gene3D" id="2.60.40.1120">
    <property type="entry name" value="Carboxypeptidase-like, regulatory domain"/>
    <property type="match status" value="1"/>
</dbReference>
<keyword evidence="2" id="KW-0472">Membrane</keyword>
<evidence type="ECO:0000313" key="7">
    <source>
        <dbReference type="Proteomes" id="UP000629596"/>
    </source>
</evidence>
<dbReference type="GO" id="GO:0009279">
    <property type="term" value="C:cell outer membrane"/>
    <property type="evidence" value="ECO:0007669"/>
    <property type="project" value="UniProtKB-SubCell"/>
</dbReference>
<gene>
    <name evidence="5" type="ORF">DWU89_04710</name>
    <name evidence="4" type="ORF">H8784_04630</name>
</gene>
<evidence type="ECO:0000256" key="1">
    <source>
        <dbReference type="ARBA" id="ARBA00004442"/>
    </source>
</evidence>
<evidence type="ECO:0000313" key="4">
    <source>
        <dbReference type="EMBL" id="MBC8601005.1"/>
    </source>
</evidence>
<reference evidence="4 7" key="2">
    <citation type="submission" date="2020-08" db="EMBL/GenBank/DDBJ databases">
        <title>Genome public.</title>
        <authorList>
            <person name="Liu C."/>
            <person name="Sun Q."/>
        </authorList>
    </citation>
    <scope>NUCLEOTIDE SEQUENCE [LARGE SCALE GENOMIC DNA]</scope>
    <source>
        <strain evidence="4 7">426_9</strain>
    </source>
</reference>
<evidence type="ECO:0000313" key="5">
    <source>
        <dbReference type="EMBL" id="RDU50278.1"/>
    </source>
</evidence>
<accession>A0A3D8HH85</accession>
<protein>
    <submittedName>
        <fullName evidence="5">TonB-dependent receptor</fullName>
    </submittedName>
</protein>
<dbReference type="AlphaFoldDB" id="A0A3D8HH85"/>
<keyword evidence="7" id="KW-1185">Reference proteome</keyword>
<keyword evidence="3" id="KW-0998">Cell outer membrane</keyword>
<comment type="subcellular location">
    <subcellularLocation>
        <location evidence="1">Cell outer membrane</location>
    </subcellularLocation>
</comment>
<reference evidence="5 6" key="1">
    <citation type="submission" date="2018-07" db="EMBL/GenBank/DDBJ databases">
        <title>Parabacteroides acidifaciens nov. sp., isolated from human feces.</title>
        <authorList>
            <person name="Wang Y.J."/>
        </authorList>
    </citation>
    <scope>NUCLEOTIDE SEQUENCE [LARGE SCALE GENOMIC DNA]</scope>
    <source>
        <strain evidence="5 6">426-9</strain>
    </source>
</reference>
<dbReference type="RefSeq" id="WP_115498519.1">
    <property type="nucleotide sequence ID" value="NZ_JACRTI010000007.1"/>
</dbReference>
<dbReference type="EMBL" id="QREV01000007">
    <property type="protein sequence ID" value="RDU50278.1"/>
    <property type="molecule type" value="Genomic_DNA"/>
</dbReference>
<dbReference type="EMBL" id="JACRTI010000007">
    <property type="protein sequence ID" value="MBC8601005.1"/>
    <property type="molecule type" value="Genomic_DNA"/>
</dbReference>